<dbReference type="InterPro" id="IPR020901">
    <property type="entry name" value="Prtase_inh_Kunz-CS"/>
</dbReference>
<dbReference type="Proteomes" id="UP000580250">
    <property type="component" value="Unassembled WGS sequence"/>
</dbReference>
<dbReference type="AlphaFoldDB" id="A0A6V7WHD4"/>
<comment type="caution">
    <text evidence="8">The sequence shown here is derived from an EMBL/GenBank/DDBJ whole genome shotgun (WGS) entry which is preliminary data.</text>
</comment>
<dbReference type="SMART" id="SM00131">
    <property type="entry name" value="KU"/>
    <property type="match status" value="1"/>
</dbReference>
<dbReference type="PANTHER" id="PTHR10083">
    <property type="entry name" value="KUNITZ-TYPE PROTEASE INHIBITOR-RELATED"/>
    <property type="match status" value="1"/>
</dbReference>
<reference evidence="8 9" key="1">
    <citation type="submission" date="2020-08" db="EMBL/GenBank/DDBJ databases">
        <authorList>
            <person name="Koutsovoulos G."/>
            <person name="Danchin GJ E."/>
        </authorList>
    </citation>
    <scope>NUCLEOTIDE SEQUENCE [LARGE SCALE GENOMIC DNA]</scope>
</reference>
<dbReference type="Pfam" id="PF00014">
    <property type="entry name" value="Kunitz_BPTI"/>
    <property type="match status" value="1"/>
</dbReference>
<evidence type="ECO:0000256" key="6">
    <source>
        <dbReference type="SAM" id="SignalP"/>
    </source>
</evidence>
<dbReference type="Gene3D" id="4.10.410.10">
    <property type="entry name" value="Pancreatic trypsin inhibitor Kunitz domain"/>
    <property type="match status" value="1"/>
</dbReference>
<sequence>MSKFLILLIVLTTLINLSECIKKPKNDRCLEPKEVGIFCGHAGGPRWWYVAKEKVCKSFQYKGCGGNNNRFNSEKLCLKACKGH</sequence>
<gene>
    <name evidence="8" type="ORF">MENT_LOCUS38903</name>
</gene>
<keyword evidence="2" id="KW-0964">Secreted</keyword>
<dbReference type="SUPFAM" id="SSF57362">
    <property type="entry name" value="BPTI-like"/>
    <property type="match status" value="1"/>
</dbReference>
<dbReference type="GO" id="GO:0005615">
    <property type="term" value="C:extracellular space"/>
    <property type="evidence" value="ECO:0007669"/>
    <property type="project" value="TreeGrafter"/>
</dbReference>
<protein>
    <recommendedName>
        <fullName evidence="7">BPTI/Kunitz inhibitor domain-containing protein</fullName>
    </recommendedName>
</protein>
<dbReference type="EMBL" id="CAJEWN010000586">
    <property type="protein sequence ID" value="CAD2186412.1"/>
    <property type="molecule type" value="Genomic_DNA"/>
</dbReference>
<dbReference type="InterPro" id="IPR050098">
    <property type="entry name" value="TFPI/VKTCI-like"/>
</dbReference>
<keyword evidence="6" id="KW-0732">Signal</keyword>
<evidence type="ECO:0000256" key="1">
    <source>
        <dbReference type="ARBA" id="ARBA00004613"/>
    </source>
</evidence>
<feature type="domain" description="BPTI/Kunitz inhibitor" evidence="7">
    <location>
        <begin position="29"/>
        <end position="81"/>
    </location>
</feature>
<evidence type="ECO:0000256" key="2">
    <source>
        <dbReference type="ARBA" id="ARBA00022525"/>
    </source>
</evidence>
<dbReference type="PANTHER" id="PTHR10083:SF381">
    <property type="entry name" value="BPTI_KUNITZ INHIBITOR DOMAIN-CONTAINING PROTEIN"/>
    <property type="match status" value="1"/>
</dbReference>
<feature type="signal peptide" evidence="6">
    <location>
        <begin position="1"/>
        <end position="20"/>
    </location>
</feature>
<evidence type="ECO:0000313" key="9">
    <source>
        <dbReference type="Proteomes" id="UP000580250"/>
    </source>
</evidence>
<evidence type="ECO:0000259" key="7">
    <source>
        <dbReference type="PROSITE" id="PS50279"/>
    </source>
</evidence>
<comment type="subcellular location">
    <subcellularLocation>
        <location evidence="1">Secreted</location>
    </subcellularLocation>
</comment>
<evidence type="ECO:0000256" key="5">
    <source>
        <dbReference type="ARBA" id="ARBA00023157"/>
    </source>
</evidence>
<name>A0A6V7WHD4_MELEN</name>
<organism evidence="8 9">
    <name type="scientific">Meloidogyne enterolobii</name>
    <name type="common">Root-knot nematode worm</name>
    <name type="synonym">Meloidogyne mayaguensis</name>
    <dbReference type="NCBI Taxonomy" id="390850"/>
    <lineage>
        <taxon>Eukaryota</taxon>
        <taxon>Metazoa</taxon>
        <taxon>Ecdysozoa</taxon>
        <taxon>Nematoda</taxon>
        <taxon>Chromadorea</taxon>
        <taxon>Rhabditida</taxon>
        <taxon>Tylenchina</taxon>
        <taxon>Tylenchomorpha</taxon>
        <taxon>Tylenchoidea</taxon>
        <taxon>Meloidogynidae</taxon>
        <taxon>Meloidogyninae</taxon>
        <taxon>Meloidogyne</taxon>
    </lineage>
</organism>
<dbReference type="PROSITE" id="PS00280">
    <property type="entry name" value="BPTI_KUNITZ_1"/>
    <property type="match status" value="1"/>
</dbReference>
<evidence type="ECO:0000256" key="3">
    <source>
        <dbReference type="ARBA" id="ARBA00022690"/>
    </source>
</evidence>
<proteinExistence type="predicted"/>
<evidence type="ECO:0000256" key="4">
    <source>
        <dbReference type="ARBA" id="ARBA00022900"/>
    </source>
</evidence>
<accession>A0A6V7WHD4</accession>
<dbReference type="InterPro" id="IPR002223">
    <property type="entry name" value="Kunitz_BPTI"/>
</dbReference>
<dbReference type="InterPro" id="IPR036880">
    <property type="entry name" value="Kunitz_BPTI_sf"/>
</dbReference>
<keyword evidence="3" id="KW-0646">Protease inhibitor</keyword>
<keyword evidence="4" id="KW-0722">Serine protease inhibitor</keyword>
<dbReference type="PRINTS" id="PR00759">
    <property type="entry name" value="BASICPTASE"/>
</dbReference>
<dbReference type="PROSITE" id="PS50279">
    <property type="entry name" value="BPTI_KUNITZ_2"/>
    <property type="match status" value="1"/>
</dbReference>
<evidence type="ECO:0000313" key="8">
    <source>
        <dbReference type="EMBL" id="CAD2186412.1"/>
    </source>
</evidence>
<dbReference type="OrthoDB" id="4473401at2759"/>
<keyword evidence="5" id="KW-1015">Disulfide bond</keyword>
<feature type="chain" id="PRO_5028398403" description="BPTI/Kunitz inhibitor domain-containing protein" evidence="6">
    <location>
        <begin position="21"/>
        <end position="84"/>
    </location>
</feature>
<dbReference type="GO" id="GO:0004867">
    <property type="term" value="F:serine-type endopeptidase inhibitor activity"/>
    <property type="evidence" value="ECO:0007669"/>
    <property type="project" value="UniProtKB-KW"/>
</dbReference>